<dbReference type="PANTHER" id="PTHR31379">
    <property type="entry name" value="F-BOX C PROTEIN-RELATED-RELATED"/>
    <property type="match status" value="1"/>
</dbReference>
<name>A0A1I7T3T7_9PELO</name>
<evidence type="ECO:0000313" key="1">
    <source>
        <dbReference type="Proteomes" id="UP000095282"/>
    </source>
</evidence>
<protein>
    <submittedName>
        <fullName evidence="2">DUF3794 domain-containing protein</fullName>
    </submittedName>
</protein>
<keyword evidence="1" id="KW-1185">Reference proteome</keyword>
<dbReference type="PANTHER" id="PTHR31379:SF1">
    <property type="entry name" value="F-BOX C PROTEIN-RELATED"/>
    <property type="match status" value="1"/>
</dbReference>
<sequence>MSNKPLTYVSLKTVIQYLDPNTRLLLSSRIPSIRSAERAVPLKIEEILIGNSYIRVNETLYEFELCKMDCKLPYQMFRAHSYCPCTDDKLVDSEIHVSKYQNNSGPHVFGDSLSPAAILQYTSCPLTKNQ</sequence>
<dbReference type="InterPro" id="IPR021942">
    <property type="entry name" value="DUF3557"/>
</dbReference>
<organism evidence="1 2">
    <name type="scientific">Caenorhabditis tropicalis</name>
    <dbReference type="NCBI Taxonomy" id="1561998"/>
    <lineage>
        <taxon>Eukaryota</taxon>
        <taxon>Metazoa</taxon>
        <taxon>Ecdysozoa</taxon>
        <taxon>Nematoda</taxon>
        <taxon>Chromadorea</taxon>
        <taxon>Rhabditida</taxon>
        <taxon>Rhabditina</taxon>
        <taxon>Rhabditomorpha</taxon>
        <taxon>Rhabditoidea</taxon>
        <taxon>Rhabditidae</taxon>
        <taxon>Peloderinae</taxon>
        <taxon>Caenorhabditis</taxon>
    </lineage>
</organism>
<dbReference type="WBParaSite" id="Csp11.Scaffold492.g2146.t1">
    <property type="protein sequence ID" value="Csp11.Scaffold492.g2146.t1"/>
    <property type="gene ID" value="Csp11.Scaffold492.g2146"/>
</dbReference>
<dbReference type="Proteomes" id="UP000095282">
    <property type="component" value="Unplaced"/>
</dbReference>
<proteinExistence type="predicted"/>
<reference evidence="2" key="1">
    <citation type="submission" date="2016-11" db="UniProtKB">
        <authorList>
            <consortium name="WormBaseParasite"/>
        </authorList>
    </citation>
    <scope>IDENTIFICATION</scope>
</reference>
<accession>A0A1I7T3T7</accession>
<evidence type="ECO:0000313" key="2">
    <source>
        <dbReference type="WBParaSite" id="Csp11.Scaffold492.g2146.t1"/>
    </source>
</evidence>
<dbReference type="AlphaFoldDB" id="A0A1I7T3T7"/>